<name>A0ABD3Q928_9STRA</name>
<reference evidence="5 6" key="1">
    <citation type="journal article" date="2020" name="G3 (Bethesda)">
        <title>Improved Reference Genome for Cyclotella cryptica CCMP332, a Model for Cell Wall Morphogenesis, Salinity Adaptation, and Lipid Production in Diatoms (Bacillariophyta).</title>
        <authorList>
            <person name="Roberts W.R."/>
            <person name="Downey K.M."/>
            <person name="Ruck E.C."/>
            <person name="Traller J.C."/>
            <person name="Alverson A.J."/>
        </authorList>
    </citation>
    <scope>NUCLEOTIDE SEQUENCE [LARGE SCALE GENOMIC DNA]</scope>
    <source>
        <strain evidence="5 6">CCMP332</strain>
    </source>
</reference>
<dbReference type="PANTHER" id="PTHR43191:SF7">
    <property type="entry name" value="OBP33PEP LIKE PROTEIN"/>
    <property type="match status" value="1"/>
</dbReference>
<evidence type="ECO:0000313" key="5">
    <source>
        <dbReference type="EMBL" id="KAL3796868.1"/>
    </source>
</evidence>
<dbReference type="InterPro" id="IPR029026">
    <property type="entry name" value="tRNA_m1G_MTases_N"/>
</dbReference>
<protein>
    <recommendedName>
        <fullName evidence="4">tRNA/rRNA methyltransferase SpoU type domain-containing protein</fullName>
    </recommendedName>
</protein>
<evidence type="ECO:0000313" key="6">
    <source>
        <dbReference type="Proteomes" id="UP001516023"/>
    </source>
</evidence>
<dbReference type="EMBL" id="JABMIG020000059">
    <property type="protein sequence ID" value="KAL3796868.1"/>
    <property type="molecule type" value="Genomic_DNA"/>
</dbReference>
<feature type="domain" description="tRNA/rRNA methyltransferase SpoU type" evidence="4">
    <location>
        <begin position="170"/>
        <end position="339"/>
    </location>
</feature>
<comment type="caution">
    <text evidence="5">The sequence shown here is derived from an EMBL/GenBank/DDBJ whole genome shotgun (WGS) entry which is preliminary data.</text>
</comment>
<dbReference type="PANTHER" id="PTHR43191">
    <property type="entry name" value="RRNA METHYLTRANSFERASE 3"/>
    <property type="match status" value="1"/>
</dbReference>
<dbReference type="InterPro" id="IPR029028">
    <property type="entry name" value="Alpha/beta_knot_MTases"/>
</dbReference>
<dbReference type="AlphaFoldDB" id="A0ABD3Q928"/>
<keyword evidence="6" id="KW-1185">Reference proteome</keyword>
<dbReference type="SUPFAM" id="SSF75217">
    <property type="entry name" value="alpha/beta knot"/>
    <property type="match status" value="1"/>
</dbReference>
<dbReference type="Gene3D" id="3.40.1280.10">
    <property type="match status" value="1"/>
</dbReference>
<gene>
    <name evidence="5" type="ORF">HJC23_008821</name>
</gene>
<feature type="region of interest" description="Disordered" evidence="3">
    <location>
        <begin position="1"/>
        <end position="25"/>
    </location>
</feature>
<feature type="compositionally biased region" description="Polar residues" evidence="3">
    <location>
        <begin position="1"/>
        <end position="16"/>
    </location>
</feature>
<evidence type="ECO:0000256" key="2">
    <source>
        <dbReference type="ARBA" id="ARBA00022679"/>
    </source>
</evidence>
<keyword evidence="1" id="KW-0489">Methyltransferase</keyword>
<dbReference type="InterPro" id="IPR051259">
    <property type="entry name" value="rRNA_Methyltransferase"/>
</dbReference>
<dbReference type="GO" id="GO:0032259">
    <property type="term" value="P:methylation"/>
    <property type="evidence" value="ECO:0007669"/>
    <property type="project" value="UniProtKB-KW"/>
</dbReference>
<evidence type="ECO:0000259" key="4">
    <source>
        <dbReference type="Pfam" id="PF00588"/>
    </source>
</evidence>
<dbReference type="GO" id="GO:0008168">
    <property type="term" value="F:methyltransferase activity"/>
    <property type="evidence" value="ECO:0007669"/>
    <property type="project" value="UniProtKB-KW"/>
</dbReference>
<evidence type="ECO:0000256" key="1">
    <source>
        <dbReference type="ARBA" id="ARBA00022603"/>
    </source>
</evidence>
<dbReference type="InterPro" id="IPR001537">
    <property type="entry name" value="SpoU_MeTrfase"/>
</dbReference>
<sequence>MTYQSQHFQEGTSTEDFVTPVAGKDESRENRKHALHLRLQQLGIDADALADAAFRSVATTDGFDQRFGKSAIKAYRTYIDPRPSKMGVISRECVDVGANRIARQIDFLAKRHRSREADWVRHTGKFFGRNRFVLFRENSPIREHHIFHAHSLTIATSALDEPKDRKTFPLILVLDNVRSAANVGSIYRSADACGCLEILTTGITPHPHGNGAEKLSKSALGAERVVPTLHFDTTQQALEYLRRNRPNFMLVAMETTERSKCYTDIKYPGATFVSVHSGDTNSNSEYCVVSTGGVALFLGNEVSGVDTEIMPLLDEVVEIPMFGKKNSLNVASCAPVVMYEVLRQWGAFA</sequence>
<accession>A0ABD3Q928</accession>
<keyword evidence="2" id="KW-0808">Transferase</keyword>
<evidence type="ECO:0000256" key="3">
    <source>
        <dbReference type="SAM" id="MobiDB-lite"/>
    </source>
</evidence>
<organism evidence="5 6">
    <name type="scientific">Cyclotella cryptica</name>
    <dbReference type="NCBI Taxonomy" id="29204"/>
    <lineage>
        <taxon>Eukaryota</taxon>
        <taxon>Sar</taxon>
        <taxon>Stramenopiles</taxon>
        <taxon>Ochrophyta</taxon>
        <taxon>Bacillariophyta</taxon>
        <taxon>Coscinodiscophyceae</taxon>
        <taxon>Thalassiosirophycidae</taxon>
        <taxon>Stephanodiscales</taxon>
        <taxon>Stephanodiscaceae</taxon>
        <taxon>Cyclotella</taxon>
    </lineage>
</organism>
<proteinExistence type="predicted"/>
<dbReference type="Proteomes" id="UP001516023">
    <property type="component" value="Unassembled WGS sequence"/>
</dbReference>
<dbReference type="Pfam" id="PF00588">
    <property type="entry name" value="SpoU_methylase"/>
    <property type="match status" value="1"/>
</dbReference>